<comment type="caution">
    <text evidence="2">The sequence shown here is derived from an EMBL/GenBank/DDBJ whole genome shotgun (WGS) entry which is preliminary data.</text>
</comment>
<dbReference type="Gene3D" id="3.90.1200.10">
    <property type="match status" value="1"/>
</dbReference>
<evidence type="ECO:0000259" key="1">
    <source>
        <dbReference type="Pfam" id="PF01636"/>
    </source>
</evidence>
<dbReference type="PANTHER" id="PTHR21310:SF48">
    <property type="entry name" value="AMINOGLYCOSIDE PHOSPHOTRANSFERASE DOMAIN-CONTAINING PROTEIN"/>
    <property type="match status" value="1"/>
</dbReference>
<keyword evidence="3" id="KW-1185">Reference proteome</keyword>
<gene>
    <name evidence="2" type="ORF">B0H64DRAFT_369105</name>
</gene>
<dbReference type="RefSeq" id="XP_062663282.1">
    <property type="nucleotide sequence ID" value="XM_062802000.1"/>
</dbReference>
<keyword evidence="2" id="KW-0418">Kinase</keyword>
<dbReference type="EMBL" id="JAUEPN010000001">
    <property type="protein sequence ID" value="KAK3299768.1"/>
    <property type="molecule type" value="Genomic_DNA"/>
</dbReference>
<name>A0AAE0HNH1_9PEZI</name>
<dbReference type="GeneID" id="87838948"/>
<dbReference type="GO" id="GO:0016301">
    <property type="term" value="F:kinase activity"/>
    <property type="evidence" value="ECO:0007669"/>
    <property type="project" value="UniProtKB-KW"/>
</dbReference>
<evidence type="ECO:0000313" key="3">
    <source>
        <dbReference type="Proteomes" id="UP001278766"/>
    </source>
</evidence>
<dbReference type="SUPFAM" id="SSF56112">
    <property type="entry name" value="Protein kinase-like (PK-like)"/>
    <property type="match status" value="1"/>
</dbReference>
<dbReference type="InterPro" id="IPR011009">
    <property type="entry name" value="Kinase-like_dom_sf"/>
</dbReference>
<proteinExistence type="predicted"/>
<dbReference type="PANTHER" id="PTHR21310">
    <property type="entry name" value="AMINOGLYCOSIDE PHOSPHOTRANSFERASE-RELATED-RELATED"/>
    <property type="match status" value="1"/>
</dbReference>
<keyword evidence="2" id="KW-0808">Transferase</keyword>
<dbReference type="Proteomes" id="UP001278766">
    <property type="component" value="Unassembled WGS sequence"/>
</dbReference>
<feature type="domain" description="Aminoglycoside phosphotransferase" evidence="1">
    <location>
        <begin position="34"/>
        <end position="253"/>
    </location>
</feature>
<dbReference type="CDD" id="cd05120">
    <property type="entry name" value="APH_ChoK_like"/>
    <property type="match status" value="1"/>
</dbReference>
<sequence length="299" mass="34297">MASRCELPFFGSRPDLPTVAEILASKEQLSQPYGTRVVRVRDHFAVKFGQSNALLQEGENQLFVQESSRVPVPTVYAVFHDEKTNLNFIVQEYIPGQLLGAIWDGLSYEEKSVITSQLRRNMDELRAIPSPGYCGGLWGQPNLDIHFGNPDRVHEPHSDSAISGPKATEEEWADTMCRRLEQREHGPAKGRPYYMTWLRRLYRIVFRGHRPVFNHGDFSPGNIMIRDDDKSAVIIDWQYSGWCPSFWEYCGAMEQLSHRSDWGEWLPKILDELARVWDANGPCACHRSHIVSVAKFTLF</sequence>
<reference evidence="2" key="1">
    <citation type="journal article" date="2023" name="Mol. Phylogenet. Evol.">
        <title>Genome-scale phylogeny and comparative genomics of the fungal order Sordariales.</title>
        <authorList>
            <person name="Hensen N."/>
            <person name="Bonometti L."/>
            <person name="Westerberg I."/>
            <person name="Brannstrom I.O."/>
            <person name="Guillou S."/>
            <person name="Cros-Aarteil S."/>
            <person name="Calhoun S."/>
            <person name="Haridas S."/>
            <person name="Kuo A."/>
            <person name="Mondo S."/>
            <person name="Pangilinan J."/>
            <person name="Riley R."/>
            <person name="LaButti K."/>
            <person name="Andreopoulos B."/>
            <person name="Lipzen A."/>
            <person name="Chen C."/>
            <person name="Yan M."/>
            <person name="Daum C."/>
            <person name="Ng V."/>
            <person name="Clum A."/>
            <person name="Steindorff A."/>
            <person name="Ohm R.A."/>
            <person name="Martin F."/>
            <person name="Silar P."/>
            <person name="Natvig D.O."/>
            <person name="Lalanne C."/>
            <person name="Gautier V."/>
            <person name="Ament-Velasquez S.L."/>
            <person name="Kruys A."/>
            <person name="Hutchinson M.I."/>
            <person name="Powell A.J."/>
            <person name="Barry K."/>
            <person name="Miller A.N."/>
            <person name="Grigoriev I.V."/>
            <person name="Debuchy R."/>
            <person name="Gladieux P."/>
            <person name="Hiltunen Thoren M."/>
            <person name="Johannesson H."/>
        </authorList>
    </citation>
    <scope>NUCLEOTIDE SEQUENCE</scope>
    <source>
        <strain evidence="2">CBS 168.71</strain>
    </source>
</reference>
<protein>
    <submittedName>
        <fullName evidence="2">Kinase-like domain-containing protein</fullName>
    </submittedName>
</protein>
<dbReference type="AlphaFoldDB" id="A0AAE0HNH1"/>
<evidence type="ECO:0000313" key="2">
    <source>
        <dbReference type="EMBL" id="KAK3299768.1"/>
    </source>
</evidence>
<dbReference type="InterPro" id="IPR002575">
    <property type="entry name" value="Aminoglycoside_PTrfase"/>
</dbReference>
<accession>A0AAE0HNH1</accession>
<reference evidence="2" key="2">
    <citation type="submission" date="2023-06" db="EMBL/GenBank/DDBJ databases">
        <authorList>
            <consortium name="Lawrence Berkeley National Laboratory"/>
            <person name="Haridas S."/>
            <person name="Hensen N."/>
            <person name="Bonometti L."/>
            <person name="Westerberg I."/>
            <person name="Brannstrom I.O."/>
            <person name="Guillou S."/>
            <person name="Cros-Aarteil S."/>
            <person name="Calhoun S."/>
            <person name="Kuo A."/>
            <person name="Mondo S."/>
            <person name="Pangilinan J."/>
            <person name="Riley R."/>
            <person name="Labutti K."/>
            <person name="Andreopoulos B."/>
            <person name="Lipzen A."/>
            <person name="Chen C."/>
            <person name="Yanf M."/>
            <person name="Daum C."/>
            <person name="Ng V."/>
            <person name="Clum A."/>
            <person name="Steindorff A."/>
            <person name="Ohm R."/>
            <person name="Martin F."/>
            <person name="Silar P."/>
            <person name="Natvig D."/>
            <person name="Lalanne C."/>
            <person name="Gautier V."/>
            <person name="Ament-Velasquez S.L."/>
            <person name="Kruys A."/>
            <person name="Hutchinson M.I."/>
            <person name="Powell A.J."/>
            <person name="Barry K."/>
            <person name="Miller A.N."/>
            <person name="Grigoriev I.V."/>
            <person name="Debuchy R."/>
            <person name="Gladieux P."/>
            <person name="Thoren M.H."/>
            <person name="Johannesson H."/>
        </authorList>
    </citation>
    <scope>NUCLEOTIDE SEQUENCE</scope>
    <source>
        <strain evidence="2">CBS 168.71</strain>
    </source>
</reference>
<dbReference type="InterPro" id="IPR051678">
    <property type="entry name" value="AGP_Transferase"/>
</dbReference>
<organism evidence="2 3">
    <name type="scientific">Chaetomium fimeti</name>
    <dbReference type="NCBI Taxonomy" id="1854472"/>
    <lineage>
        <taxon>Eukaryota</taxon>
        <taxon>Fungi</taxon>
        <taxon>Dikarya</taxon>
        <taxon>Ascomycota</taxon>
        <taxon>Pezizomycotina</taxon>
        <taxon>Sordariomycetes</taxon>
        <taxon>Sordariomycetidae</taxon>
        <taxon>Sordariales</taxon>
        <taxon>Chaetomiaceae</taxon>
        <taxon>Chaetomium</taxon>
    </lineage>
</organism>
<dbReference type="Pfam" id="PF01636">
    <property type="entry name" value="APH"/>
    <property type="match status" value="1"/>
</dbReference>